<dbReference type="NCBIfam" id="NF006988">
    <property type="entry name" value="PRK09453.1"/>
    <property type="match status" value="1"/>
</dbReference>
<dbReference type="SUPFAM" id="SSF56300">
    <property type="entry name" value="Metallo-dependent phosphatases"/>
    <property type="match status" value="1"/>
</dbReference>
<feature type="domain" description="Calcineurin-like phosphoesterase" evidence="3">
    <location>
        <begin position="1"/>
        <end position="161"/>
    </location>
</feature>
<evidence type="ECO:0000256" key="2">
    <source>
        <dbReference type="RuleBase" id="RU362039"/>
    </source>
</evidence>
<sequence>MKFCIISDIHGSAAAFKKCEEAFLREKADYLVLCGDYLNHGPRNPIPVGYDPQALAPMINAWKLKIMGVRGNCDSEVDQMLLEFPCTSDYLIFFTGKRRCFVTHGHLYTEGNRPPLQKGDLFISGHTHVPVLKEEDGLIHLNPGSPSLPKEGSEPSYAMITPDGVFLKKLDGTLISSMKL</sequence>
<dbReference type="InterPro" id="IPR041802">
    <property type="entry name" value="MPP_YfcE"/>
</dbReference>
<dbReference type="Pfam" id="PF12850">
    <property type="entry name" value="Metallophos_2"/>
    <property type="match status" value="1"/>
</dbReference>
<protein>
    <recommendedName>
        <fullName evidence="2">Phosphoesterase</fullName>
        <ecNumber evidence="2">3.1.4.-</ecNumber>
    </recommendedName>
</protein>
<dbReference type="RefSeq" id="WP_230757959.1">
    <property type="nucleotide sequence ID" value="NZ_JAINWA010000003.1"/>
</dbReference>
<dbReference type="Proteomes" id="UP001198163">
    <property type="component" value="Unassembled WGS sequence"/>
</dbReference>
<keyword evidence="5" id="KW-1185">Reference proteome</keyword>
<dbReference type="InterPro" id="IPR024654">
    <property type="entry name" value="Calcineurin-like_PHP_lpxH"/>
</dbReference>
<dbReference type="EC" id="3.1.4.-" evidence="2"/>
<accession>A0AAE3ELZ7</accession>
<keyword evidence="4" id="KW-0378">Hydrolase</keyword>
<dbReference type="InterPro" id="IPR029052">
    <property type="entry name" value="Metallo-depent_PP-like"/>
</dbReference>
<keyword evidence="2" id="KW-0479">Metal-binding</keyword>
<evidence type="ECO:0000259" key="3">
    <source>
        <dbReference type="Pfam" id="PF12850"/>
    </source>
</evidence>
<dbReference type="EMBL" id="JAINWA010000003">
    <property type="protein sequence ID" value="MCD1655913.1"/>
    <property type="molecule type" value="Genomic_DNA"/>
</dbReference>
<dbReference type="NCBIfam" id="TIGR00040">
    <property type="entry name" value="yfcE"/>
    <property type="match status" value="1"/>
</dbReference>
<evidence type="ECO:0000313" key="4">
    <source>
        <dbReference type="EMBL" id="MCD1655913.1"/>
    </source>
</evidence>
<dbReference type="PANTHER" id="PTHR11124">
    <property type="entry name" value="VACUOLAR SORTING PROTEIN VPS29"/>
    <property type="match status" value="1"/>
</dbReference>
<comment type="similarity">
    <text evidence="1 2">Belongs to the metallophosphoesterase superfamily. YfcE family.</text>
</comment>
<reference evidence="4" key="1">
    <citation type="submission" date="2021-08" db="EMBL/GenBank/DDBJ databases">
        <title>Comparative analyses of Brucepasteria parasyntrophica and Teretinema zuelzerae.</title>
        <authorList>
            <person name="Song Y."/>
            <person name="Brune A."/>
        </authorList>
    </citation>
    <scope>NUCLEOTIDE SEQUENCE</scope>
    <source>
        <strain evidence="4">DSM 1903</strain>
    </source>
</reference>
<comment type="cofactor">
    <cofactor evidence="2">
        <name>a divalent metal cation</name>
        <dbReference type="ChEBI" id="CHEBI:60240"/>
    </cofactor>
</comment>
<evidence type="ECO:0000256" key="1">
    <source>
        <dbReference type="ARBA" id="ARBA00008950"/>
    </source>
</evidence>
<dbReference type="InterPro" id="IPR000979">
    <property type="entry name" value="Phosphodiesterase_MJ0936/Vps29"/>
</dbReference>
<name>A0AAE3ELZ7_9SPIR</name>
<proteinExistence type="inferred from homology"/>
<comment type="caution">
    <text evidence="4">The sequence shown here is derived from an EMBL/GenBank/DDBJ whole genome shotgun (WGS) entry which is preliminary data.</text>
</comment>
<dbReference type="GO" id="GO:0046872">
    <property type="term" value="F:metal ion binding"/>
    <property type="evidence" value="ECO:0007669"/>
    <property type="project" value="UniProtKB-KW"/>
</dbReference>
<organism evidence="4 5">
    <name type="scientific">Teretinema zuelzerae</name>
    <dbReference type="NCBI Taxonomy" id="156"/>
    <lineage>
        <taxon>Bacteria</taxon>
        <taxon>Pseudomonadati</taxon>
        <taxon>Spirochaetota</taxon>
        <taxon>Spirochaetia</taxon>
        <taxon>Spirochaetales</taxon>
        <taxon>Treponemataceae</taxon>
        <taxon>Teretinema</taxon>
    </lineage>
</organism>
<evidence type="ECO:0000313" key="5">
    <source>
        <dbReference type="Proteomes" id="UP001198163"/>
    </source>
</evidence>
<dbReference type="AlphaFoldDB" id="A0AAE3ELZ7"/>
<dbReference type="CDD" id="cd00841">
    <property type="entry name" value="MPP_YfcE"/>
    <property type="match status" value="1"/>
</dbReference>
<gene>
    <name evidence="4" type="primary">yfcE</name>
    <name evidence="4" type="ORF">K7J14_14535</name>
</gene>
<dbReference type="GO" id="GO:0016787">
    <property type="term" value="F:hydrolase activity"/>
    <property type="evidence" value="ECO:0007669"/>
    <property type="project" value="UniProtKB-UniRule"/>
</dbReference>
<dbReference type="Gene3D" id="3.60.21.10">
    <property type="match status" value="1"/>
</dbReference>